<dbReference type="Proteomes" id="UP001172159">
    <property type="component" value="Unassembled WGS sequence"/>
</dbReference>
<sequence length="89" mass="10495">MLRRFHHPVIIFGRSKMQRCRHPGLKSNSEMAYCAETETSTPQLLSKKFEMVVRKEKTEILCRYVLECPWLFGFCSPDADTLFVCFLNF</sequence>
<reference evidence="1" key="1">
    <citation type="submission" date="2023-06" db="EMBL/GenBank/DDBJ databases">
        <title>Genome-scale phylogeny and comparative genomics of the fungal order Sordariales.</title>
        <authorList>
            <consortium name="Lawrence Berkeley National Laboratory"/>
            <person name="Hensen N."/>
            <person name="Bonometti L."/>
            <person name="Westerberg I."/>
            <person name="Brannstrom I.O."/>
            <person name="Guillou S."/>
            <person name="Cros-Aarteil S."/>
            <person name="Calhoun S."/>
            <person name="Haridas S."/>
            <person name="Kuo A."/>
            <person name="Mondo S."/>
            <person name="Pangilinan J."/>
            <person name="Riley R."/>
            <person name="Labutti K."/>
            <person name="Andreopoulos B."/>
            <person name="Lipzen A."/>
            <person name="Chen C."/>
            <person name="Yanf M."/>
            <person name="Daum C."/>
            <person name="Ng V."/>
            <person name="Clum A."/>
            <person name="Steindorff A."/>
            <person name="Ohm R."/>
            <person name="Martin F."/>
            <person name="Silar P."/>
            <person name="Natvig D."/>
            <person name="Lalanne C."/>
            <person name="Gautier V."/>
            <person name="Ament-Velasquez S.L."/>
            <person name="Kruys A."/>
            <person name="Hutchinson M.I."/>
            <person name="Powell A.J."/>
            <person name="Barry K."/>
            <person name="Miller A.N."/>
            <person name="Grigoriev I.V."/>
            <person name="Debuchy R."/>
            <person name="Gladieux P."/>
            <person name="Thoren M.H."/>
            <person name="Johannesson H."/>
        </authorList>
    </citation>
    <scope>NUCLEOTIDE SEQUENCE</scope>
    <source>
        <strain evidence="1">CBS 540.89</strain>
    </source>
</reference>
<dbReference type="EMBL" id="JAUKTV010000011">
    <property type="protein sequence ID" value="KAK0723921.1"/>
    <property type="molecule type" value="Genomic_DNA"/>
</dbReference>
<keyword evidence="2" id="KW-1185">Reference proteome</keyword>
<proteinExistence type="predicted"/>
<name>A0AA40E4Q6_9PEZI</name>
<gene>
    <name evidence="1" type="ORF">B0T21DRAFT_372766</name>
</gene>
<dbReference type="AlphaFoldDB" id="A0AA40E4Q6"/>
<organism evidence="1 2">
    <name type="scientific">Apiosordaria backusii</name>
    <dbReference type="NCBI Taxonomy" id="314023"/>
    <lineage>
        <taxon>Eukaryota</taxon>
        <taxon>Fungi</taxon>
        <taxon>Dikarya</taxon>
        <taxon>Ascomycota</taxon>
        <taxon>Pezizomycotina</taxon>
        <taxon>Sordariomycetes</taxon>
        <taxon>Sordariomycetidae</taxon>
        <taxon>Sordariales</taxon>
        <taxon>Lasiosphaeriaceae</taxon>
        <taxon>Apiosordaria</taxon>
    </lineage>
</organism>
<accession>A0AA40E4Q6</accession>
<protein>
    <submittedName>
        <fullName evidence="1">Uncharacterized protein</fullName>
    </submittedName>
</protein>
<evidence type="ECO:0000313" key="2">
    <source>
        <dbReference type="Proteomes" id="UP001172159"/>
    </source>
</evidence>
<comment type="caution">
    <text evidence="1">The sequence shown here is derived from an EMBL/GenBank/DDBJ whole genome shotgun (WGS) entry which is preliminary data.</text>
</comment>
<evidence type="ECO:0000313" key="1">
    <source>
        <dbReference type="EMBL" id="KAK0723921.1"/>
    </source>
</evidence>